<feature type="chain" id="PRO_5035744017" description="Secreted protein" evidence="1">
    <location>
        <begin position="21"/>
        <end position="117"/>
    </location>
</feature>
<feature type="signal peptide" evidence="1">
    <location>
        <begin position="1"/>
        <end position="20"/>
    </location>
</feature>
<dbReference type="Proteomes" id="UP000704712">
    <property type="component" value="Unassembled WGS sequence"/>
</dbReference>
<protein>
    <recommendedName>
        <fullName evidence="4">Secreted protein</fullName>
    </recommendedName>
</protein>
<evidence type="ECO:0000313" key="3">
    <source>
        <dbReference type="Proteomes" id="UP000704712"/>
    </source>
</evidence>
<dbReference type="EMBL" id="JAACNO010002645">
    <property type="protein sequence ID" value="KAF4131972.1"/>
    <property type="molecule type" value="Genomic_DNA"/>
</dbReference>
<organism evidence="2 3">
    <name type="scientific">Phytophthora infestans</name>
    <name type="common">Potato late blight agent</name>
    <name type="synonym">Botrytis infestans</name>
    <dbReference type="NCBI Taxonomy" id="4787"/>
    <lineage>
        <taxon>Eukaryota</taxon>
        <taxon>Sar</taxon>
        <taxon>Stramenopiles</taxon>
        <taxon>Oomycota</taxon>
        <taxon>Peronosporomycetes</taxon>
        <taxon>Peronosporales</taxon>
        <taxon>Peronosporaceae</taxon>
        <taxon>Phytophthora</taxon>
    </lineage>
</organism>
<keyword evidence="1" id="KW-0732">Signal</keyword>
<evidence type="ECO:0000256" key="1">
    <source>
        <dbReference type="SAM" id="SignalP"/>
    </source>
</evidence>
<name>A0A8S9TWP1_PHYIN</name>
<dbReference type="AlphaFoldDB" id="A0A8S9TWP1"/>
<proteinExistence type="predicted"/>
<accession>A0A8S9TWP1</accession>
<comment type="caution">
    <text evidence="2">The sequence shown here is derived from an EMBL/GenBank/DDBJ whole genome shotgun (WGS) entry which is preliminary data.</text>
</comment>
<sequence>MRRFWCCIDFFIFLMGDTYSASGRLCFSGVGVTRSVAGDSMRDEDGAGSGTTVTSVGVAGAVADVVVVGISCLDDLMDGMGDWCLGGAAQIEVWPVLLLNLCISTKSRVISLLPRRT</sequence>
<reference evidence="2" key="1">
    <citation type="submission" date="2020-03" db="EMBL/GenBank/DDBJ databases">
        <title>Hybrid Assembly of Korean Phytophthora infestans isolates.</title>
        <authorList>
            <person name="Prokchorchik M."/>
            <person name="Lee Y."/>
            <person name="Seo J."/>
            <person name="Cho J.-H."/>
            <person name="Park Y.-E."/>
            <person name="Jang D.-C."/>
            <person name="Im J.-S."/>
            <person name="Choi J.-G."/>
            <person name="Park H.-J."/>
            <person name="Lee G.-B."/>
            <person name="Lee Y.-G."/>
            <person name="Hong S.-Y."/>
            <person name="Cho K."/>
            <person name="Sohn K.H."/>
        </authorList>
    </citation>
    <scope>NUCLEOTIDE SEQUENCE</scope>
    <source>
        <strain evidence="2">KR_2_A2</strain>
    </source>
</reference>
<gene>
    <name evidence="2" type="ORF">GN958_ATG18825</name>
</gene>
<evidence type="ECO:0000313" key="2">
    <source>
        <dbReference type="EMBL" id="KAF4131972.1"/>
    </source>
</evidence>
<evidence type="ECO:0008006" key="4">
    <source>
        <dbReference type="Google" id="ProtNLM"/>
    </source>
</evidence>